<dbReference type="EMBL" id="JASNJD010000006">
    <property type="protein sequence ID" value="MDK3018179.1"/>
    <property type="molecule type" value="Genomic_DNA"/>
</dbReference>
<dbReference type="RefSeq" id="WP_284480987.1">
    <property type="nucleotide sequence ID" value="NZ_JASNJD010000006.1"/>
</dbReference>
<dbReference type="PANTHER" id="PTHR43355">
    <property type="entry name" value="FLAVIN REDUCTASE (NADPH)"/>
    <property type="match status" value="1"/>
</dbReference>
<dbReference type="InterPro" id="IPR051606">
    <property type="entry name" value="Polyketide_Oxido-like"/>
</dbReference>
<organism evidence="2 3">
    <name type="scientific">Pseudodonghicola flavimaris</name>
    <dbReference type="NCBI Taxonomy" id="3050036"/>
    <lineage>
        <taxon>Bacteria</taxon>
        <taxon>Pseudomonadati</taxon>
        <taxon>Pseudomonadota</taxon>
        <taxon>Alphaproteobacteria</taxon>
        <taxon>Rhodobacterales</taxon>
        <taxon>Paracoccaceae</taxon>
        <taxon>Pseudodonghicola</taxon>
    </lineage>
</organism>
<dbReference type="SUPFAM" id="SSF51735">
    <property type="entry name" value="NAD(P)-binding Rossmann-fold domains"/>
    <property type="match status" value="1"/>
</dbReference>
<reference evidence="2 3" key="1">
    <citation type="submission" date="2023-05" db="EMBL/GenBank/DDBJ databases">
        <title>Pseudodonghicola sp. nov.</title>
        <authorList>
            <person name="Huang J."/>
        </authorList>
    </citation>
    <scope>NUCLEOTIDE SEQUENCE [LARGE SCALE GENOMIC DNA]</scope>
    <source>
        <strain evidence="2 3">IC7</strain>
    </source>
</reference>
<proteinExistence type="predicted"/>
<sequence length="214" mass="22548">MNLLILGATGAVGSAYVEEALMRGHRVTAASRTPASAVRPHARLTQQRLDVLRTGAELVEAMQTHDVTLSALRPVAGNEAALVPMTRAVLSAAQTTATRLYVTGGAAPLFLTGGRGDTVLTAPGFLPPDIRPIAEACGAQDALLETFPDTDWICLRPAALLLEAPRTGRYALGRDTLVTQDDGVSRISIADFATAMLDLVELAPAPRQKLTVGW</sequence>
<evidence type="ECO:0000313" key="3">
    <source>
        <dbReference type="Proteomes" id="UP001243757"/>
    </source>
</evidence>
<dbReference type="Gene3D" id="3.40.50.720">
    <property type="entry name" value="NAD(P)-binding Rossmann-like Domain"/>
    <property type="match status" value="1"/>
</dbReference>
<name>A0ABT7F128_9RHOB</name>
<comment type="caution">
    <text evidence="2">The sequence shown here is derived from an EMBL/GenBank/DDBJ whole genome shotgun (WGS) entry which is preliminary data.</text>
</comment>
<evidence type="ECO:0000259" key="1">
    <source>
        <dbReference type="Pfam" id="PF13460"/>
    </source>
</evidence>
<feature type="domain" description="NAD(P)-binding" evidence="1">
    <location>
        <begin position="7"/>
        <end position="198"/>
    </location>
</feature>
<dbReference type="Proteomes" id="UP001243757">
    <property type="component" value="Unassembled WGS sequence"/>
</dbReference>
<dbReference type="InterPro" id="IPR036291">
    <property type="entry name" value="NAD(P)-bd_dom_sf"/>
</dbReference>
<evidence type="ECO:0000313" key="2">
    <source>
        <dbReference type="EMBL" id="MDK3018179.1"/>
    </source>
</evidence>
<gene>
    <name evidence="2" type="ORF">QO033_10870</name>
</gene>
<keyword evidence="3" id="KW-1185">Reference proteome</keyword>
<dbReference type="InterPro" id="IPR016040">
    <property type="entry name" value="NAD(P)-bd_dom"/>
</dbReference>
<accession>A0ABT7F128</accession>
<protein>
    <submittedName>
        <fullName evidence="2">NAD(P)H-binding protein</fullName>
    </submittedName>
</protein>
<dbReference type="PANTHER" id="PTHR43355:SF2">
    <property type="entry name" value="FLAVIN REDUCTASE (NADPH)"/>
    <property type="match status" value="1"/>
</dbReference>
<dbReference type="Pfam" id="PF13460">
    <property type="entry name" value="NAD_binding_10"/>
    <property type="match status" value="1"/>
</dbReference>